<gene>
    <name evidence="1" type="ORF">ES332_D11G274900v1</name>
</gene>
<proteinExistence type="predicted"/>
<keyword evidence="2" id="KW-1185">Reference proteome</keyword>
<dbReference type="AlphaFoldDB" id="A0A5D2ISG8"/>
<protein>
    <submittedName>
        <fullName evidence="1">Uncharacterized protein</fullName>
    </submittedName>
</protein>
<organism evidence="1 2">
    <name type="scientific">Gossypium tomentosum</name>
    <name type="common">Hawaiian cotton</name>
    <name type="synonym">Gossypium sandvicense</name>
    <dbReference type="NCBI Taxonomy" id="34277"/>
    <lineage>
        <taxon>Eukaryota</taxon>
        <taxon>Viridiplantae</taxon>
        <taxon>Streptophyta</taxon>
        <taxon>Embryophyta</taxon>
        <taxon>Tracheophyta</taxon>
        <taxon>Spermatophyta</taxon>
        <taxon>Magnoliopsida</taxon>
        <taxon>eudicotyledons</taxon>
        <taxon>Gunneridae</taxon>
        <taxon>Pentapetalae</taxon>
        <taxon>rosids</taxon>
        <taxon>malvids</taxon>
        <taxon>Malvales</taxon>
        <taxon>Malvaceae</taxon>
        <taxon>Malvoideae</taxon>
        <taxon>Gossypium</taxon>
    </lineage>
</organism>
<evidence type="ECO:0000313" key="2">
    <source>
        <dbReference type="Proteomes" id="UP000322667"/>
    </source>
</evidence>
<accession>A0A5D2ISG8</accession>
<evidence type="ECO:0000313" key="1">
    <source>
        <dbReference type="EMBL" id="TYH45577.1"/>
    </source>
</evidence>
<name>A0A5D2ISG8_GOSTO</name>
<dbReference type="Proteomes" id="UP000322667">
    <property type="component" value="Chromosome D11"/>
</dbReference>
<reference evidence="1 2" key="1">
    <citation type="submission" date="2019-07" db="EMBL/GenBank/DDBJ databases">
        <title>WGS assembly of Gossypium tomentosum.</title>
        <authorList>
            <person name="Chen Z.J."/>
            <person name="Sreedasyam A."/>
            <person name="Ando A."/>
            <person name="Song Q."/>
            <person name="De L."/>
            <person name="Hulse-Kemp A."/>
            <person name="Ding M."/>
            <person name="Ye W."/>
            <person name="Kirkbride R."/>
            <person name="Jenkins J."/>
            <person name="Plott C."/>
            <person name="Lovell J."/>
            <person name="Lin Y.-M."/>
            <person name="Vaughn R."/>
            <person name="Liu B."/>
            <person name="Li W."/>
            <person name="Simpson S."/>
            <person name="Scheffler B."/>
            <person name="Saski C."/>
            <person name="Grover C."/>
            <person name="Hu G."/>
            <person name="Conover J."/>
            <person name="Carlson J."/>
            <person name="Shu S."/>
            <person name="Boston L."/>
            <person name="Williams M."/>
            <person name="Peterson D."/>
            <person name="Mcgee K."/>
            <person name="Jones D."/>
            <person name="Wendel J."/>
            <person name="Stelly D."/>
            <person name="Grimwood J."/>
            <person name="Schmutz J."/>
        </authorList>
    </citation>
    <scope>NUCLEOTIDE SEQUENCE [LARGE SCALE GENOMIC DNA]</scope>
    <source>
        <strain evidence="1">7179.01</strain>
    </source>
</reference>
<dbReference type="EMBL" id="CM017633">
    <property type="protein sequence ID" value="TYH45577.1"/>
    <property type="molecule type" value="Genomic_DNA"/>
</dbReference>
<sequence length="50" mass="5960">MRCLKVSRNPKSNRTSEIININRAVKQFIFQFVRHNDVGLEQNHLIMFCL</sequence>